<gene>
    <name evidence="1" type="ORF">FG87_32845</name>
</gene>
<evidence type="ECO:0000313" key="1">
    <source>
        <dbReference type="EMBL" id="KIA61121.1"/>
    </source>
</evidence>
<dbReference type="EMBL" id="JNFP01000051">
    <property type="protein sequence ID" value="KIA61121.1"/>
    <property type="molecule type" value="Genomic_DNA"/>
</dbReference>
<sequence>MSLCHLIVDFYDGPVLHYCGEECAATAFALAAHAQRLAEVSIDHNLTSDLKPFPYQRLWMP</sequence>
<accession>A0ABR4Z735</accession>
<proteinExistence type="predicted"/>
<organism evidence="1 2">
    <name type="scientific">Nocardia vulneris</name>
    <dbReference type="NCBI Taxonomy" id="1141657"/>
    <lineage>
        <taxon>Bacteria</taxon>
        <taxon>Bacillati</taxon>
        <taxon>Actinomycetota</taxon>
        <taxon>Actinomycetes</taxon>
        <taxon>Mycobacteriales</taxon>
        <taxon>Nocardiaceae</taxon>
        <taxon>Nocardia</taxon>
    </lineage>
</organism>
<evidence type="ECO:0000313" key="2">
    <source>
        <dbReference type="Proteomes" id="UP000031364"/>
    </source>
</evidence>
<keyword evidence="2" id="KW-1185">Reference proteome</keyword>
<name>A0ABR4Z735_9NOCA</name>
<reference evidence="1 2" key="1">
    <citation type="journal article" date="2014" name="Int. J. Syst. Evol. Microbiol.">
        <title>Nocardia vulneris sp. nov., isolated from wounds of human patients in North America.</title>
        <authorList>
            <person name="Lasker B.A."/>
            <person name="Bell M."/>
            <person name="Klenk H.P."/>
            <person name="Sproer C."/>
            <person name="Schumann C."/>
            <person name="Schumann P."/>
            <person name="Brown J.M."/>
        </authorList>
    </citation>
    <scope>NUCLEOTIDE SEQUENCE [LARGE SCALE GENOMIC DNA]</scope>
    <source>
        <strain evidence="1 2">W9851</strain>
    </source>
</reference>
<comment type="caution">
    <text evidence="1">The sequence shown here is derived from an EMBL/GenBank/DDBJ whole genome shotgun (WGS) entry which is preliminary data.</text>
</comment>
<protein>
    <submittedName>
        <fullName evidence="1">Uncharacterized protein</fullName>
    </submittedName>
</protein>
<dbReference type="RefSeq" id="WP_043678275.1">
    <property type="nucleotide sequence ID" value="NZ_BDCI01000003.1"/>
</dbReference>
<dbReference type="Proteomes" id="UP000031364">
    <property type="component" value="Unassembled WGS sequence"/>
</dbReference>